<organism evidence="2 3">
    <name type="scientific">Ruminococcus flavefaciens</name>
    <dbReference type="NCBI Taxonomy" id="1265"/>
    <lineage>
        <taxon>Bacteria</taxon>
        <taxon>Bacillati</taxon>
        <taxon>Bacillota</taxon>
        <taxon>Clostridia</taxon>
        <taxon>Eubacteriales</taxon>
        <taxon>Oscillospiraceae</taxon>
        <taxon>Ruminococcus</taxon>
    </lineage>
</organism>
<reference evidence="2 3" key="1">
    <citation type="submission" date="2018-05" db="EMBL/GenBank/DDBJ databases">
        <title>The Hungate 1000. A catalogue of reference genomes from the rumen microbiome.</title>
        <authorList>
            <person name="Kelly W."/>
        </authorList>
    </citation>
    <scope>NUCLEOTIDE SEQUENCE [LARGE SCALE GENOMIC DNA]</scope>
    <source>
        <strain evidence="2 3">SAb67</strain>
    </source>
</reference>
<evidence type="ECO:0000259" key="1">
    <source>
        <dbReference type="Pfam" id="PF18145"/>
    </source>
</evidence>
<evidence type="ECO:0000313" key="3">
    <source>
        <dbReference type="Proteomes" id="UP000245720"/>
    </source>
</evidence>
<protein>
    <recommendedName>
        <fullName evidence="1">SMODS-associated and fused to various effectors domain-containing protein</fullName>
    </recommendedName>
</protein>
<dbReference type="Pfam" id="PF18145">
    <property type="entry name" value="SAVED"/>
    <property type="match status" value="1"/>
</dbReference>
<proteinExistence type="predicted"/>
<comment type="caution">
    <text evidence="2">The sequence shown here is derived from an EMBL/GenBank/DDBJ whole genome shotgun (WGS) entry which is preliminary data.</text>
</comment>
<dbReference type="NCBIfam" id="NF033611">
    <property type="entry name" value="SAVED"/>
    <property type="match status" value="1"/>
</dbReference>
<accession>A0A315XTA0</accession>
<gene>
    <name evidence="2" type="ORF">IE37_03275</name>
</gene>
<sequence length="360" mass="40891">MLCANSAGRCEFDGCNKYIFYDNITAKKLNASNVAHIVAASPDGPRGDKTRSYLLSDKLENLMLLCPQHHKMIDDYVEDYPEELLLEMKKKHEDSIREMCDLIFVPKSERVIFFSPIKNVSLTHIDNQLTAQALLPQKRPASTCGINISIESAFDYNTSEYWSDIDNQLKRDFDRKIGNELDSDPNTIFSVFPLAPIPLIIKLGYLFMDKTNVDIYQKKRVPDTWKWIETRKTNSFSVNRIVVRAGSNIALIISLTAEINPKRVTDIVDADIIYIISAERIGVDAISSIDDLSDFWHVYQTVCDEIKNKECAVETSVFPAIPVSAAFEIGRRYMPGIYPKLHIYDDYNGFCKTLTIGGDC</sequence>
<feature type="domain" description="SMODS-associated and fused to various effectors" evidence="1">
    <location>
        <begin position="170"/>
        <end position="355"/>
    </location>
</feature>
<dbReference type="EMBL" id="QGDI01000017">
    <property type="protein sequence ID" value="PWJ09981.1"/>
    <property type="molecule type" value="Genomic_DNA"/>
</dbReference>
<dbReference type="OrthoDB" id="5379188at2"/>
<dbReference type="InterPro" id="IPR040836">
    <property type="entry name" value="SAVED"/>
</dbReference>
<dbReference type="Proteomes" id="UP000245720">
    <property type="component" value="Unassembled WGS sequence"/>
</dbReference>
<name>A0A315XTA0_RUMFL</name>
<evidence type="ECO:0000313" key="2">
    <source>
        <dbReference type="EMBL" id="PWJ09981.1"/>
    </source>
</evidence>
<dbReference type="AlphaFoldDB" id="A0A315XTA0"/>
<dbReference type="RefSeq" id="WP_109727936.1">
    <property type="nucleotide sequence ID" value="NZ_QGDI01000017.1"/>
</dbReference>